<organism evidence="1 2">
    <name type="scientific">Dreissena polymorpha</name>
    <name type="common">Zebra mussel</name>
    <name type="synonym">Mytilus polymorpha</name>
    <dbReference type="NCBI Taxonomy" id="45954"/>
    <lineage>
        <taxon>Eukaryota</taxon>
        <taxon>Metazoa</taxon>
        <taxon>Spiralia</taxon>
        <taxon>Lophotrochozoa</taxon>
        <taxon>Mollusca</taxon>
        <taxon>Bivalvia</taxon>
        <taxon>Autobranchia</taxon>
        <taxon>Heteroconchia</taxon>
        <taxon>Euheterodonta</taxon>
        <taxon>Imparidentia</taxon>
        <taxon>Neoheterodontei</taxon>
        <taxon>Myida</taxon>
        <taxon>Dreissenoidea</taxon>
        <taxon>Dreissenidae</taxon>
        <taxon>Dreissena</taxon>
    </lineage>
</organism>
<dbReference type="Proteomes" id="UP000828390">
    <property type="component" value="Unassembled WGS sequence"/>
</dbReference>
<dbReference type="EMBL" id="JAIWYP010000011">
    <property type="protein sequence ID" value="KAH3739304.1"/>
    <property type="molecule type" value="Genomic_DNA"/>
</dbReference>
<gene>
    <name evidence="1" type="ORF">DPMN_045954</name>
</gene>
<evidence type="ECO:0000313" key="2">
    <source>
        <dbReference type="Proteomes" id="UP000828390"/>
    </source>
</evidence>
<protein>
    <submittedName>
        <fullName evidence="1">Uncharacterized protein</fullName>
    </submittedName>
</protein>
<keyword evidence="2" id="KW-1185">Reference proteome</keyword>
<dbReference type="AlphaFoldDB" id="A0A9D4D6Y2"/>
<proteinExistence type="predicted"/>
<sequence>MTLGPVEVTKEAVVADIEDQVLLGLDVLSGGNGEQADIFHSKNVISLRGREIPLVQEGKG</sequence>
<reference evidence="1" key="1">
    <citation type="journal article" date="2019" name="bioRxiv">
        <title>The Genome of the Zebra Mussel, Dreissena polymorpha: A Resource for Invasive Species Research.</title>
        <authorList>
            <person name="McCartney M.A."/>
            <person name="Auch B."/>
            <person name="Kono T."/>
            <person name="Mallez S."/>
            <person name="Zhang Y."/>
            <person name="Obille A."/>
            <person name="Becker A."/>
            <person name="Abrahante J.E."/>
            <person name="Garbe J."/>
            <person name="Badalamenti J.P."/>
            <person name="Herman A."/>
            <person name="Mangelson H."/>
            <person name="Liachko I."/>
            <person name="Sullivan S."/>
            <person name="Sone E.D."/>
            <person name="Koren S."/>
            <person name="Silverstein K.A.T."/>
            <person name="Beckman K.B."/>
            <person name="Gohl D.M."/>
        </authorList>
    </citation>
    <scope>NUCLEOTIDE SEQUENCE</scope>
    <source>
        <strain evidence="1">Duluth1</strain>
        <tissue evidence="1">Whole animal</tissue>
    </source>
</reference>
<name>A0A9D4D6Y2_DREPO</name>
<comment type="caution">
    <text evidence="1">The sequence shown here is derived from an EMBL/GenBank/DDBJ whole genome shotgun (WGS) entry which is preliminary data.</text>
</comment>
<evidence type="ECO:0000313" key="1">
    <source>
        <dbReference type="EMBL" id="KAH3739304.1"/>
    </source>
</evidence>
<accession>A0A9D4D6Y2</accession>
<reference evidence="1" key="2">
    <citation type="submission" date="2020-11" db="EMBL/GenBank/DDBJ databases">
        <authorList>
            <person name="McCartney M.A."/>
            <person name="Auch B."/>
            <person name="Kono T."/>
            <person name="Mallez S."/>
            <person name="Becker A."/>
            <person name="Gohl D.M."/>
            <person name="Silverstein K.A.T."/>
            <person name="Koren S."/>
            <person name="Bechman K.B."/>
            <person name="Herman A."/>
            <person name="Abrahante J.E."/>
            <person name="Garbe J."/>
        </authorList>
    </citation>
    <scope>NUCLEOTIDE SEQUENCE</scope>
    <source>
        <strain evidence="1">Duluth1</strain>
        <tissue evidence="1">Whole animal</tissue>
    </source>
</reference>